<dbReference type="GO" id="GO:0000981">
    <property type="term" value="F:DNA-binding transcription factor activity, RNA polymerase II-specific"/>
    <property type="evidence" value="ECO:0007669"/>
    <property type="project" value="TreeGrafter"/>
</dbReference>
<feature type="DNA-binding region" description="Homeobox" evidence="15">
    <location>
        <begin position="662"/>
        <end position="713"/>
    </location>
</feature>
<dbReference type="PROSITE" id="PS00028">
    <property type="entry name" value="ZINC_FINGER_C2H2_1"/>
    <property type="match status" value="1"/>
</dbReference>
<dbReference type="GO" id="GO:0008270">
    <property type="term" value="F:zinc ion binding"/>
    <property type="evidence" value="ECO:0007669"/>
    <property type="project" value="UniProtKB-KW"/>
</dbReference>
<dbReference type="GeneTree" id="ENSGT00950000182893"/>
<feature type="region of interest" description="Disordered" evidence="17">
    <location>
        <begin position="563"/>
        <end position="583"/>
    </location>
</feature>
<dbReference type="Ensembl" id="ENSDCDT00010047264.1">
    <property type="protein sequence ID" value="ENSDCDP00010037677.1"/>
    <property type="gene ID" value="ENSDCDG00010024471.1"/>
</dbReference>
<dbReference type="CDD" id="cd00086">
    <property type="entry name" value="homeodomain"/>
    <property type="match status" value="3"/>
</dbReference>
<feature type="compositionally biased region" description="Basic and acidic residues" evidence="17">
    <location>
        <begin position="741"/>
        <end position="759"/>
    </location>
</feature>
<evidence type="ECO:0000256" key="13">
    <source>
        <dbReference type="ARBA" id="ARBA00023163"/>
    </source>
</evidence>
<feature type="domain" description="Homeobox" evidence="18">
    <location>
        <begin position="291"/>
        <end position="334"/>
    </location>
</feature>
<dbReference type="SMART" id="SM00389">
    <property type="entry name" value="HOX"/>
    <property type="match status" value="3"/>
</dbReference>
<evidence type="ECO:0000256" key="15">
    <source>
        <dbReference type="PROSITE-ProRule" id="PRU00108"/>
    </source>
</evidence>
<proteinExistence type="inferred from homology"/>
<evidence type="ECO:0000256" key="11">
    <source>
        <dbReference type="ARBA" id="ARBA00023125"/>
    </source>
</evidence>
<dbReference type="InterPro" id="IPR041057">
    <property type="entry name" value="ZHX_Znf_C2H2"/>
</dbReference>
<feature type="compositionally biased region" description="Basic and acidic residues" evidence="17">
    <location>
        <begin position="818"/>
        <end position="830"/>
    </location>
</feature>
<dbReference type="SUPFAM" id="SSF46689">
    <property type="entry name" value="Homeodomain-like"/>
    <property type="match status" value="3"/>
</dbReference>
<keyword evidence="8" id="KW-0221">Differentiation</keyword>
<evidence type="ECO:0000256" key="3">
    <source>
        <dbReference type="ARBA" id="ARBA00022491"/>
    </source>
</evidence>
<evidence type="ECO:0000256" key="10">
    <source>
        <dbReference type="ARBA" id="ARBA00023015"/>
    </source>
</evidence>
<dbReference type="GO" id="GO:0030154">
    <property type="term" value="P:cell differentiation"/>
    <property type="evidence" value="ECO:0007669"/>
    <property type="project" value="UniProtKB-KW"/>
</dbReference>
<feature type="domain" description="Homeobox" evidence="18">
    <location>
        <begin position="423"/>
        <end position="483"/>
    </location>
</feature>
<evidence type="ECO:0000256" key="14">
    <source>
        <dbReference type="ARBA" id="ARBA00023242"/>
    </source>
</evidence>
<reference evidence="19 20" key="1">
    <citation type="submission" date="2020-06" db="EMBL/GenBank/DDBJ databases">
        <authorList>
            <consortium name="Wellcome Sanger Institute Data Sharing"/>
        </authorList>
    </citation>
    <scope>NUCLEOTIDE SEQUENCE [LARGE SCALE GENOMIC DNA]</scope>
</reference>
<dbReference type="GO" id="GO:0003677">
    <property type="term" value="F:DNA binding"/>
    <property type="evidence" value="ECO:0007669"/>
    <property type="project" value="UniProtKB-UniRule"/>
</dbReference>
<organism evidence="19 20">
    <name type="scientific">Denticeps clupeoides</name>
    <name type="common">denticle herring</name>
    <dbReference type="NCBI Taxonomy" id="299321"/>
    <lineage>
        <taxon>Eukaryota</taxon>
        <taxon>Metazoa</taxon>
        <taxon>Chordata</taxon>
        <taxon>Craniata</taxon>
        <taxon>Vertebrata</taxon>
        <taxon>Euteleostomi</taxon>
        <taxon>Actinopterygii</taxon>
        <taxon>Neopterygii</taxon>
        <taxon>Teleostei</taxon>
        <taxon>Clupei</taxon>
        <taxon>Clupeiformes</taxon>
        <taxon>Denticipitoidei</taxon>
        <taxon>Denticipitidae</taxon>
        <taxon>Denticeps</taxon>
    </lineage>
</organism>
<evidence type="ECO:0000313" key="20">
    <source>
        <dbReference type="Proteomes" id="UP000694580"/>
    </source>
</evidence>
<sequence length="830" mass="92334">MASKRKSAIPCMIPPKSKYREDIILGCLPELLPTIPEDSILSISGEEEEVHCFSKKDSKTTSNEESTSTRSAYSCLPCGFECRDLKPFLDHLDSSHPDFQAHPTFYCRSCGVSVSTFETLVLHNAKAHPGRGLVGSPLSTSLQITKKRGVSVVEQRIADAKEPRTLAQAGISIIKTPIMKIAKSKDEQKKIMVSHTVEVKKVDRGEISDLSIHDTQTPVINGAAGTLTFPSTVQMAPGLKTQNRGPLRHPANSSLPLNAIPPADLNNLPKVMIPLSSIPAYDSAMDSNSFLKTSFSKFPYPTKAELCYLTVVSDYAEEQIKLWFTAQRLKQGISWSPEEIEDARRKMFSTVFQTVPSGSQKQHPHQYLSQHRILTKTVATPNGKGVPRVSLTVFNIDNNISSKSPSLSSNSSNGSVSAFNSAYSNISNTSKMSQEQMATLTKSYVHCQVPDQREVERLKAATGLTVNQVFKWFSDQQSHDQNLKGICLQSTPPNVPHRALKVSSPNFTDVQNKNQDLTALEKSFCQGLQPSETDADHLQTETKSAATDIQSWFSENYKQDGDQLYEQSKERRCSSSPPKTEGRIRMEEGQSMMDLYTKEEQSESLRSEPKVNPIKINLKMLKVSEPDDKHGLKETSPELEGDSFKMVTWPSPSLSVLSDRISSDQLHLLRQAFASTPWPNNMQIEELIMRTGLPKSEVVRWFSDSRRIQKSGQLIWLDSYQSTPAEAKKDDTKYVNADTGQRTDDQSKPKGEKPGKGLTEDELGCELLGSQTSLVPKSIGSGGMENNEKAYEMTAVASTQDPWVIQEEKHQQPMKIQGFREHQPRDTQST</sequence>
<evidence type="ECO:0000256" key="16">
    <source>
        <dbReference type="RuleBase" id="RU000682"/>
    </source>
</evidence>
<evidence type="ECO:0000256" key="6">
    <source>
        <dbReference type="ARBA" id="ARBA00022737"/>
    </source>
</evidence>
<evidence type="ECO:0000256" key="4">
    <source>
        <dbReference type="ARBA" id="ARBA00022553"/>
    </source>
</evidence>
<keyword evidence="13" id="KW-0804">Transcription</keyword>
<accession>A0AAY4CWN6</accession>
<keyword evidence="12 15" id="KW-0371">Homeobox</keyword>
<keyword evidence="14 15" id="KW-0539">Nucleus</keyword>
<feature type="region of interest" description="Disordered" evidence="17">
    <location>
        <begin position="726"/>
        <end position="760"/>
    </location>
</feature>
<evidence type="ECO:0000256" key="17">
    <source>
        <dbReference type="SAM" id="MobiDB-lite"/>
    </source>
</evidence>
<dbReference type="Proteomes" id="UP000694580">
    <property type="component" value="Chromosome 12"/>
</dbReference>
<keyword evidence="6" id="KW-0677">Repeat</keyword>
<evidence type="ECO:0000256" key="5">
    <source>
        <dbReference type="ARBA" id="ARBA00022723"/>
    </source>
</evidence>
<keyword evidence="7" id="KW-0863">Zinc-finger</keyword>
<feature type="DNA-binding region" description="Homeobox" evidence="15">
    <location>
        <begin position="293"/>
        <end position="335"/>
    </location>
</feature>
<dbReference type="PANTHER" id="PTHR15467:SF6">
    <property type="entry name" value="ZINC FINGERS AND HOMEOBOXES PROTEIN 3"/>
    <property type="match status" value="1"/>
</dbReference>
<comment type="similarity">
    <text evidence="2">Belongs to the ZHX family.</text>
</comment>
<feature type="DNA-binding region" description="Homeobox" evidence="15">
    <location>
        <begin position="425"/>
        <end position="484"/>
    </location>
</feature>
<feature type="domain" description="Homeobox" evidence="18">
    <location>
        <begin position="660"/>
        <end position="712"/>
    </location>
</feature>
<dbReference type="Gene3D" id="1.10.10.60">
    <property type="entry name" value="Homeodomain-like"/>
    <property type="match status" value="3"/>
</dbReference>
<reference evidence="19" key="3">
    <citation type="submission" date="2025-09" db="UniProtKB">
        <authorList>
            <consortium name="Ensembl"/>
        </authorList>
    </citation>
    <scope>IDENTIFICATION</scope>
</reference>
<dbReference type="PROSITE" id="PS50071">
    <property type="entry name" value="HOMEOBOX_2"/>
    <property type="match status" value="3"/>
</dbReference>
<dbReference type="Gene3D" id="3.30.160.60">
    <property type="entry name" value="Classic Zinc Finger"/>
    <property type="match status" value="1"/>
</dbReference>
<evidence type="ECO:0000256" key="9">
    <source>
        <dbReference type="ARBA" id="ARBA00022833"/>
    </source>
</evidence>
<dbReference type="GO" id="GO:0005634">
    <property type="term" value="C:nucleus"/>
    <property type="evidence" value="ECO:0007669"/>
    <property type="project" value="UniProtKB-SubCell"/>
</dbReference>
<dbReference type="Pfam" id="PF18387">
    <property type="entry name" value="zf_C2H2_ZHX"/>
    <property type="match status" value="1"/>
</dbReference>
<reference evidence="19" key="2">
    <citation type="submission" date="2025-08" db="UniProtKB">
        <authorList>
            <consortium name="Ensembl"/>
        </authorList>
    </citation>
    <scope>IDENTIFICATION</scope>
</reference>
<dbReference type="InterPro" id="IPR036236">
    <property type="entry name" value="Znf_C2H2_sf"/>
</dbReference>
<gene>
    <name evidence="19" type="primary">zhx3a</name>
</gene>
<dbReference type="SUPFAM" id="SSF57667">
    <property type="entry name" value="beta-beta-alpha zinc fingers"/>
    <property type="match status" value="1"/>
</dbReference>
<dbReference type="InterPro" id="IPR009057">
    <property type="entry name" value="Homeodomain-like_sf"/>
</dbReference>
<name>A0AAY4CWN6_9TELE</name>
<evidence type="ECO:0000256" key="8">
    <source>
        <dbReference type="ARBA" id="ARBA00022782"/>
    </source>
</evidence>
<dbReference type="PANTHER" id="PTHR15467">
    <property type="entry name" value="ZINC-FINGERS AND HOMEOBOXES RELATED"/>
    <property type="match status" value="1"/>
</dbReference>
<evidence type="ECO:0000256" key="12">
    <source>
        <dbReference type="ARBA" id="ARBA00023155"/>
    </source>
</evidence>
<keyword evidence="10" id="KW-0805">Transcription regulation</keyword>
<dbReference type="InterPro" id="IPR001356">
    <property type="entry name" value="HD"/>
</dbReference>
<keyword evidence="9" id="KW-0862">Zinc</keyword>
<dbReference type="AlphaFoldDB" id="A0AAY4CWN6"/>
<keyword evidence="5" id="KW-0479">Metal-binding</keyword>
<dbReference type="InterPro" id="IPR013087">
    <property type="entry name" value="Znf_C2H2_type"/>
</dbReference>
<evidence type="ECO:0000259" key="18">
    <source>
        <dbReference type="PROSITE" id="PS50071"/>
    </source>
</evidence>
<keyword evidence="4" id="KW-0597">Phosphoprotein</keyword>
<feature type="region of interest" description="Disordered" evidence="17">
    <location>
        <begin position="809"/>
        <end position="830"/>
    </location>
</feature>
<comment type="subcellular location">
    <subcellularLocation>
        <location evidence="1 15 16">Nucleus</location>
    </subcellularLocation>
</comment>
<feature type="compositionally biased region" description="Basic and acidic residues" evidence="17">
    <location>
        <begin position="563"/>
        <end position="573"/>
    </location>
</feature>
<protein>
    <recommendedName>
        <fullName evidence="18">Homeobox domain-containing protein</fullName>
    </recommendedName>
</protein>
<evidence type="ECO:0000256" key="1">
    <source>
        <dbReference type="ARBA" id="ARBA00004123"/>
    </source>
</evidence>
<evidence type="ECO:0000313" key="19">
    <source>
        <dbReference type="Ensembl" id="ENSDCDP00010037677.1"/>
    </source>
</evidence>
<evidence type="ECO:0000256" key="2">
    <source>
        <dbReference type="ARBA" id="ARBA00007440"/>
    </source>
</evidence>
<keyword evidence="20" id="KW-1185">Reference proteome</keyword>
<dbReference type="SMART" id="SM00355">
    <property type="entry name" value="ZnF_C2H2"/>
    <property type="match status" value="2"/>
</dbReference>
<keyword evidence="3" id="KW-0678">Repressor</keyword>
<keyword evidence="11 15" id="KW-0238">DNA-binding</keyword>
<evidence type="ECO:0000256" key="7">
    <source>
        <dbReference type="ARBA" id="ARBA00022771"/>
    </source>
</evidence>
<dbReference type="Pfam" id="PF00046">
    <property type="entry name" value="Homeodomain"/>
    <property type="match status" value="2"/>
</dbReference>
<dbReference type="FunFam" id="1.10.10.60:FF:000062">
    <property type="entry name" value="zinc fingers and homeoboxes protein 3"/>
    <property type="match status" value="1"/>
</dbReference>